<dbReference type="STRING" id="551996.SAMN05192573_101276"/>
<name>A0A1G7NKK3_9SPHI</name>
<dbReference type="Proteomes" id="UP000199705">
    <property type="component" value="Unassembled WGS sequence"/>
</dbReference>
<keyword evidence="1" id="KW-0371">Homeobox</keyword>
<evidence type="ECO:0000313" key="1">
    <source>
        <dbReference type="EMBL" id="SDF74655.1"/>
    </source>
</evidence>
<keyword evidence="2" id="KW-1185">Reference proteome</keyword>
<reference evidence="2" key="1">
    <citation type="submission" date="2016-10" db="EMBL/GenBank/DDBJ databases">
        <authorList>
            <person name="Varghese N."/>
            <person name="Submissions S."/>
        </authorList>
    </citation>
    <scope>NUCLEOTIDE SEQUENCE [LARGE SCALE GENOMIC DNA]</scope>
    <source>
        <strain evidence="2">Gh-67</strain>
    </source>
</reference>
<gene>
    <name evidence="1" type="ORF">SAMN05192573_101276</name>
</gene>
<organism evidence="1 2">
    <name type="scientific">Mucilaginibacter gossypii</name>
    <dbReference type="NCBI Taxonomy" id="551996"/>
    <lineage>
        <taxon>Bacteria</taxon>
        <taxon>Pseudomonadati</taxon>
        <taxon>Bacteroidota</taxon>
        <taxon>Sphingobacteriia</taxon>
        <taxon>Sphingobacteriales</taxon>
        <taxon>Sphingobacteriaceae</taxon>
        <taxon>Mucilaginibacter</taxon>
    </lineage>
</organism>
<dbReference type="EMBL" id="FNCG01000001">
    <property type="protein sequence ID" value="SDF74655.1"/>
    <property type="molecule type" value="Genomic_DNA"/>
</dbReference>
<evidence type="ECO:0000313" key="2">
    <source>
        <dbReference type="Proteomes" id="UP000199705"/>
    </source>
</evidence>
<protein>
    <submittedName>
        <fullName evidence="1">Homeodomain-like domain-containing protein</fullName>
    </submittedName>
</protein>
<sequence>MHSKVYYPVSSYINNDQRSIGINDTQDLHFGKIVERIVRRDHMGISEIARKLNVSRRTLYNWFNTKRLSFDIICQIGIVIEHDFSKEFPNEFALRFNSPNAEKDIETHEAKEAPLDAIYYWMDKYIKLLEKFNEALRNENTLKPD</sequence>
<proteinExistence type="predicted"/>
<dbReference type="GO" id="GO:0003677">
    <property type="term" value="F:DNA binding"/>
    <property type="evidence" value="ECO:0007669"/>
    <property type="project" value="UniProtKB-KW"/>
</dbReference>
<dbReference type="AlphaFoldDB" id="A0A1G7NKK3"/>
<dbReference type="RefSeq" id="WP_091162517.1">
    <property type="nucleotide sequence ID" value="NZ_CP071878.2"/>
</dbReference>
<accession>A0A1G7NKK3</accession>
<keyword evidence="1" id="KW-0238">DNA-binding</keyword>